<organism evidence="2 3">
    <name type="scientific">Ooceraea biroi</name>
    <name type="common">Clonal raider ant</name>
    <name type="synonym">Cerapachys biroi</name>
    <dbReference type="NCBI Taxonomy" id="2015173"/>
    <lineage>
        <taxon>Eukaryota</taxon>
        <taxon>Metazoa</taxon>
        <taxon>Ecdysozoa</taxon>
        <taxon>Arthropoda</taxon>
        <taxon>Hexapoda</taxon>
        <taxon>Insecta</taxon>
        <taxon>Pterygota</taxon>
        <taxon>Neoptera</taxon>
        <taxon>Endopterygota</taxon>
        <taxon>Hymenoptera</taxon>
        <taxon>Apocrita</taxon>
        <taxon>Aculeata</taxon>
        <taxon>Formicoidea</taxon>
        <taxon>Formicidae</taxon>
        <taxon>Dorylinae</taxon>
        <taxon>Ooceraea</taxon>
    </lineage>
</organism>
<evidence type="ECO:0000313" key="3">
    <source>
        <dbReference type="Proteomes" id="UP000053097"/>
    </source>
</evidence>
<dbReference type="Proteomes" id="UP000053097">
    <property type="component" value="Unassembled WGS sequence"/>
</dbReference>
<dbReference type="OrthoDB" id="7552742at2759"/>
<keyword evidence="3" id="KW-1185">Reference proteome</keyword>
<protein>
    <submittedName>
        <fullName evidence="2">Uncharacterized protein</fullName>
    </submittedName>
</protein>
<dbReference type="AlphaFoldDB" id="A0A026WZF0"/>
<accession>A0A026WZF0</accession>
<dbReference type="EMBL" id="KK107063">
    <property type="protein sequence ID" value="EZA61096.1"/>
    <property type="molecule type" value="Genomic_DNA"/>
</dbReference>
<feature type="region of interest" description="Disordered" evidence="1">
    <location>
        <begin position="9"/>
        <end position="29"/>
    </location>
</feature>
<gene>
    <name evidence="2" type="ORF">X777_08308</name>
</gene>
<evidence type="ECO:0000256" key="1">
    <source>
        <dbReference type="SAM" id="MobiDB-lite"/>
    </source>
</evidence>
<reference evidence="2 3" key="1">
    <citation type="journal article" date="2014" name="Curr. Biol.">
        <title>The genome of the clonal raider ant Cerapachys biroi.</title>
        <authorList>
            <person name="Oxley P.R."/>
            <person name="Ji L."/>
            <person name="Fetter-Pruneda I."/>
            <person name="McKenzie S.K."/>
            <person name="Li C."/>
            <person name="Hu H."/>
            <person name="Zhang G."/>
            <person name="Kronauer D.J."/>
        </authorList>
    </citation>
    <scope>NUCLEOTIDE SEQUENCE [LARGE SCALE GENOMIC DNA]</scope>
</reference>
<proteinExistence type="predicted"/>
<name>A0A026WZF0_OOCBI</name>
<feature type="non-terminal residue" evidence="2">
    <location>
        <position position="1"/>
    </location>
</feature>
<sequence length="194" mass="21554">EPEIVALHLPDRRRREVDSQDRKSNCKKDEDCGPGAICFAHLTCDRDSRNSNSIAFMRAQRTPYLVSRIWRTFMPAESVMRRRDETVGSMFITIGLTKERQSGALIRALAGSFRPQETGAGNRSSLEGTHNACQDAIPRYHPHCLSEPPSALLRVSSVTTDCGLTSAVSTLKRARCRPLDVVSLSLSFSTASRF</sequence>
<evidence type="ECO:0000313" key="2">
    <source>
        <dbReference type="EMBL" id="EZA61096.1"/>
    </source>
</evidence>